<evidence type="ECO:0000313" key="1">
    <source>
        <dbReference type="EMBL" id="XSF52919.1"/>
    </source>
</evidence>
<reference evidence="1" key="1">
    <citation type="submission" date="2025-05" db="EMBL/GenBank/DDBJ databases">
        <title>FDA Reference Genome datasets for Cronobacter.</title>
        <authorList>
            <person name="Gopinath G.R."/>
        </authorList>
    </citation>
    <scope>NUCLEOTIDE SEQUENCE</scope>
    <source>
        <strain evidence="1">MOD1-Sh41s</strain>
    </source>
</reference>
<evidence type="ECO:0000313" key="2">
    <source>
        <dbReference type="Proteomes" id="UP000244623"/>
    </source>
</evidence>
<protein>
    <submittedName>
        <fullName evidence="1">DUF4113 domain-containing protein</fullName>
    </submittedName>
</protein>
<sequence>MGVISIAELDMYRAWQIKRETLSPCYTKRLDGRLLVPTAFAR</sequence>
<gene>
    <name evidence="1" type="ORF">BS411_013165</name>
</gene>
<dbReference type="Proteomes" id="UP000244623">
    <property type="component" value="Chromosome"/>
</dbReference>
<organism evidence="1 2">
    <name type="scientific">Cronobacter turicensis</name>
    <dbReference type="NCBI Taxonomy" id="413502"/>
    <lineage>
        <taxon>Bacteria</taxon>
        <taxon>Pseudomonadati</taxon>
        <taxon>Pseudomonadota</taxon>
        <taxon>Gammaproteobacteria</taxon>
        <taxon>Enterobacterales</taxon>
        <taxon>Enterobacteriaceae</taxon>
        <taxon>Cronobacter</taxon>
    </lineage>
</organism>
<accession>A0ACD5IMX8</accession>
<dbReference type="EMBL" id="CP187984">
    <property type="protein sequence ID" value="XSF52919.1"/>
    <property type="molecule type" value="Genomic_DNA"/>
</dbReference>
<name>A0ACD5IMX8_9ENTR</name>
<proteinExistence type="predicted"/>